<comment type="caution">
    <text evidence="4">The sequence shown here is derived from an EMBL/GenBank/DDBJ whole genome shotgun (WGS) entry which is preliminary data.</text>
</comment>
<dbReference type="Proteomes" id="UP000432015">
    <property type="component" value="Unassembled WGS sequence"/>
</dbReference>
<evidence type="ECO:0000256" key="2">
    <source>
        <dbReference type="RuleBase" id="RU003749"/>
    </source>
</evidence>
<name>A0A7K1KZ30_9ACTN</name>
<dbReference type="EMBL" id="WOFH01000004">
    <property type="protein sequence ID" value="MUN37461.1"/>
    <property type="molecule type" value="Genomic_DNA"/>
</dbReference>
<dbReference type="Gene3D" id="3.30.750.24">
    <property type="entry name" value="STAS domain"/>
    <property type="match status" value="1"/>
</dbReference>
<dbReference type="AlphaFoldDB" id="A0A7K1KZ30"/>
<keyword evidence="5" id="KW-1185">Reference proteome</keyword>
<evidence type="ECO:0000256" key="1">
    <source>
        <dbReference type="ARBA" id="ARBA00009013"/>
    </source>
</evidence>
<dbReference type="InterPro" id="IPR003658">
    <property type="entry name" value="Anti-sigma_ant"/>
</dbReference>
<feature type="domain" description="STAS" evidence="3">
    <location>
        <begin position="14"/>
        <end position="119"/>
    </location>
</feature>
<evidence type="ECO:0000259" key="3">
    <source>
        <dbReference type="PROSITE" id="PS50801"/>
    </source>
</evidence>
<dbReference type="CDD" id="cd07043">
    <property type="entry name" value="STAS_anti-anti-sigma_factors"/>
    <property type="match status" value="1"/>
</dbReference>
<evidence type="ECO:0000313" key="5">
    <source>
        <dbReference type="Proteomes" id="UP000432015"/>
    </source>
</evidence>
<reference evidence="4 5" key="1">
    <citation type="submission" date="2019-11" db="EMBL/GenBank/DDBJ databases">
        <authorList>
            <person name="Cao P."/>
        </authorList>
    </citation>
    <scope>NUCLEOTIDE SEQUENCE [LARGE SCALE GENOMIC DNA]</scope>
    <source>
        <strain evidence="4 5">NEAU-AAG5</strain>
    </source>
</reference>
<dbReference type="GO" id="GO:0043856">
    <property type="term" value="F:anti-sigma factor antagonist activity"/>
    <property type="evidence" value="ECO:0007669"/>
    <property type="project" value="InterPro"/>
</dbReference>
<evidence type="ECO:0000313" key="4">
    <source>
        <dbReference type="EMBL" id="MUN37461.1"/>
    </source>
</evidence>
<dbReference type="PROSITE" id="PS50801">
    <property type="entry name" value="STAS"/>
    <property type="match status" value="1"/>
</dbReference>
<dbReference type="PANTHER" id="PTHR33495">
    <property type="entry name" value="ANTI-SIGMA FACTOR ANTAGONIST TM_1081-RELATED-RELATED"/>
    <property type="match status" value="1"/>
</dbReference>
<dbReference type="RefSeq" id="WP_156216504.1">
    <property type="nucleotide sequence ID" value="NZ_JAICDF010000016.1"/>
</dbReference>
<comment type="similarity">
    <text evidence="1 2">Belongs to the anti-sigma-factor antagonist family.</text>
</comment>
<dbReference type="PANTHER" id="PTHR33495:SF2">
    <property type="entry name" value="ANTI-SIGMA FACTOR ANTAGONIST TM_1081-RELATED"/>
    <property type="match status" value="1"/>
</dbReference>
<dbReference type="InterPro" id="IPR036513">
    <property type="entry name" value="STAS_dom_sf"/>
</dbReference>
<gene>
    <name evidence="4" type="ORF">GNZ18_12725</name>
</gene>
<dbReference type="Pfam" id="PF01740">
    <property type="entry name" value="STAS"/>
    <property type="match status" value="1"/>
</dbReference>
<dbReference type="NCBIfam" id="TIGR00377">
    <property type="entry name" value="ant_ant_sig"/>
    <property type="match status" value="1"/>
</dbReference>
<protein>
    <recommendedName>
        <fullName evidence="2">Anti-sigma factor antagonist</fullName>
    </recommendedName>
</protein>
<accession>A0A7K1KZ30</accession>
<proteinExistence type="inferred from homology"/>
<dbReference type="SUPFAM" id="SSF52091">
    <property type="entry name" value="SpoIIaa-like"/>
    <property type="match status" value="1"/>
</dbReference>
<organism evidence="4 5">
    <name type="scientific">Actinomadura litoris</name>
    <dbReference type="NCBI Taxonomy" id="2678616"/>
    <lineage>
        <taxon>Bacteria</taxon>
        <taxon>Bacillati</taxon>
        <taxon>Actinomycetota</taxon>
        <taxon>Actinomycetes</taxon>
        <taxon>Streptosporangiales</taxon>
        <taxon>Thermomonosporaceae</taxon>
        <taxon>Actinomadura</taxon>
    </lineage>
</organism>
<sequence length="119" mass="12914">MLTGAQVDRRPAGARFEVLKQGDWTVVTVVGEVDLTVTDVLNAHLAAAIERADPMQVAVDLTDMVFCDSSGLNSLIRALKLIRAEGGRLVLLRPRKRFAQVLETTGLKRVFEVASALPS</sequence>
<dbReference type="InterPro" id="IPR002645">
    <property type="entry name" value="STAS_dom"/>
</dbReference>